<name>A0ABQ8UQ18_9EUKA</name>
<feature type="region of interest" description="Disordered" evidence="1">
    <location>
        <begin position="191"/>
        <end position="366"/>
    </location>
</feature>
<gene>
    <name evidence="2" type="ORF">PAPYR_2298</name>
</gene>
<dbReference type="EMBL" id="JAPMOS010000008">
    <property type="protein sequence ID" value="KAJ4461264.1"/>
    <property type="molecule type" value="Genomic_DNA"/>
</dbReference>
<feature type="compositionally biased region" description="Pro residues" evidence="1">
    <location>
        <begin position="357"/>
        <end position="366"/>
    </location>
</feature>
<feature type="compositionally biased region" description="Low complexity" evidence="1">
    <location>
        <begin position="276"/>
        <end position="290"/>
    </location>
</feature>
<feature type="compositionally biased region" description="Polar residues" evidence="1">
    <location>
        <begin position="330"/>
        <end position="342"/>
    </location>
</feature>
<protein>
    <submittedName>
        <fullName evidence="2">Uncharacterized protein</fullName>
    </submittedName>
</protein>
<comment type="caution">
    <text evidence="2">The sequence shown here is derived from an EMBL/GenBank/DDBJ whole genome shotgun (WGS) entry which is preliminary data.</text>
</comment>
<evidence type="ECO:0000256" key="1">
    <source>
        <dbReference type="SAM" id="MobiDB-lite"/>
    </source>
</evidence>
<dbReference type="Proteomes" id="UP001141327">
    <property type="component" value="Unassembled WGS sequence"/>
</dbReference>
<feature type="region of interest" description="Disordered" evidence="1">
    <location>
        <begin position="1"/>
        <end position="37"/>
    </location>
</feature>
<reference evidence="2" key="1">
    <citation type="journal article" date="2022" name="bioRxiv">
        <title>Genomics of Preaxostyla Flagellates Illuminates Evolutionary Transitions and the Path Towards Mitochondrial Loss.</title>
        <authorList>
            <person name="Novak L.V.F."/>
            <person name="Treitli S.C."/>
            <person name="Pyrih J."/>
            <person name="Halakuc P."/>
            <person name="Pipaliya S.V."/>
            <person name="Vacek V."/>
            <person name="Brzon O."/>
            <person name="Soukal P."/>
            <person name="Eme L."/>
            <person name="Dacks J.B."/>
            <person name="Karnkowska A."/>
            <person name="Elias M."/>
            <person name="Hampl V."/>
        </authorList>
    </citation>
    <scope>NUCLEOTIDE SEQUENCE</scope>
    <source>
        <strain evidence="2">RCP-MX</strain>
    </source>
</reference>
<organism evidence="2 3">
    <name type="scientific">Paratrimastix pyriformis</name>
    <dbReference type="NCBI Taxonomy" id="342808"/>
    <lineage>
        <taxon>Eukaryota</taxon>
        <taxon>Metamonada</taxon>
        <taxon>Preaxostyla</taxon>
        <taxon>Paratrimastigidae</taxon>
        <taxon>Paratrimastix</taxon>
    </lineage>
</organism>
<sequence>MPRGKRTRSTAKKTDLPVTCTPQTKRRTSKTEGKEDAPSTWQEYIGYLHDLLLPFPKRFPSAPIIPDFHENENATASPRSFDTRTSAISFALAMLSRLDFILDKISAGLVEYSFPAPTDEFLEFLAQLRTTFVDALPSITIPGSPIPPTLITTTQSGASDVDVISLQFARKAILGRIDALASFHPYPHLELSPGPSPASASISSLSPSPGHGTPPGMASRQAPDPLTTPPPQPSIACSFTLPTPPPLAAHPTDSDKPLPQVAESSQPRAPSPPHQQPTTTSPTAAPAPAQTAPPPPSPNAAPEASIALPAPSKPPGDQPAGLAPADSVSALPSPSTSGTAATAPSHLDSKAQVTPARAPPPRCCVQ</sequence>
<evidence type="ECO:0000313" key="3">
    <source>
        <dbReference type="Proteomes" id="UP001141327"/>
    </source>
</evidence>
<feature type="compositionally biased region" description="Basic residues" evidence="1">
    <location>
        <begin position="1"/>
        <end position="11"/>
    </location>
</feature>
<feature type="compositionally biased region" description="Low complexity" evidence="1">
    <location>
        <begin position="191"/>
        <end position="210"/>
    </location>
</feature>
<evidence type="ECO:0000313" key="2">
    <source>
        <dbReference type="EMBL" id="KAJ4461264.1"/>
    </source>
</evidence>
<keyword evidence="3" id="KW-1185">Reference proteome</keyword>
<proteinExistence type="predicted"/>
<accession>A0ABQ8UQ18</accession>